<proteinExistence type="predicted"/>
<dbReference type="SUPFAM" id="SSF53756">
    <property type="entry name" value="UDP-Glycosyltransferase/glycogen phosphorylase"/>
    <property type="match status" value="1"/>
</dbReference>
<dbReference type="GO" id="GO:0016757">
    <property type="term" value="F:glycosyltransferase activity"/>
    <property type="evidence" value="ECO:0007669"/>
    <property type="project" value="TreeGrafter"/>
</dbReference>
<dbReference type="AlphaFoldDB" id="A0A3N6PHP4"/>
<dbReference type="Pfam" id="PF13692">
    <property type="entry name" value="Glyco_trans_1_4"/>
    <property type="match status" value="1"/>
</dbReference>
<dbReference type="PANTHER" id="PTHR46401">
    <property type="entry name" value="GLYCOSYLTRANSFERASE WBBK-RELATED"/>
    <property type="match status" value="1"/>
</dbReference>
<keyword evidence="3" id="KW-1185">Reference proteome</keyword>
<comment type="caution">
    <text evidence="2">The sequence shown here is derived from an EMBL/GenBank/DDBJ whole genome shotgun (WGS) entry which is preliminary data.</text>
</comment>
<protein>
    <submittedName>
        <fullName evidence="2">Glycosyltransferase</fullName>
    </submittedName>
</protein>
<dbReference type="Gene3D" id="3.40.50.2000">
    <property type="entry name" value="Glycogen Phosphorylase B"/>
    <property type="match status" value="2"/>
</dbReference>
<keyword evidence="1 2" id="KW-0808">Transferase</keyword>
<dbReference type="RefSeq" id="WP_124154299.1">
    <property type="nucleotide sequence ID" value="NZ_CAWOLW010000068.1"/>
</dbReference>
<name>A0A3N6PHP4_9CYAN</name>
<organism evidence="2 3">
    <name type="scientific">Okeania hirsuta</name>
    <dbReference type="NCBI Taxonomy" id="1458930"/>
    <lineage>
        <taxon>Bacteria</taxon>
        <taxon>Bacillati</taxon>
        <taxon>Cyanobacteriota</taxon>
        <taxon>Cyanophyceae</taxon>
        <taxon>Oscillatoriophycideae</taxon>
        <taxon>Oscillatoriales</taxon>
        <taxon>Microcoleaceae</taxon>
        <taxon>Okeania</taxon>
    </lineage>
</organism>
<gene>
    <name evidence="2" type="ORF">D5R40_04965</name>
</gene>
<reference evidence="2 3" key="1">
    <citation type="journal article" date="2018" name="ACS Chem. Biol.">
        <title>Ketoreductase domain dysfunction expands chemodiversity: malyngamide biosynthesis in the cyanobacterium Okeania hirsuta.</title>
        <authorList>
            <person name="Moss N.A."/>
            <person name="Leao T."/>
            <person name="Rankin M."/>
            <person name="McCullough T.M."/>
            <person name="Qu P."/>
            <person name="Korobeynikov A."/>
            <person name="Smith J.L."/>
            <person name="Gerwick L."/>
            <person name="Gerwick W.H."/>
        </authorList>
    </citation>
    <scope>NUCLEOTIDE SEQUENCE [LARGE SCALE GENOMIC DNA]</scope>
    <source>
        <strain evidence="2 3">PAB10Feb10-1</strain>
    </source>
</reference>
<dbReference type="Proteomes" id="UP000269154">
    <property type="component" value="Unassembled WGS sequence"/>
</dbReference>
<sequence length="355" mass="41010">MKIIAWPAFKTRYKNPYNWLLYSQVVQQGLTVTEFSFGKLLRQYYDIFHLHWPTETIVRHPNLVVAGLRAVTMLLAIDWVRVRGTKVIWTIHDQYPHNLLHPKLAHWFQSELIKRVDGCISHCQVSKELADATFPRLSDRPHAVIPHGHYREVYPNNINCEVAKTNLDVPFNSHVLLFLGYIDYYKNVPHLVRVFRELAPANWILLVAGKLEVPEIGTQISQVAENDSRVKLKFEFVPDEKLQEYFQTADLVILPFQEILNSGSALLALSFDCPILVPNKGAMAELQEQVGQDWVKLYPGDLTKEILESGLEWAVKEGRSPQANLEQLGWQNLSQQTIEYFEYICTHKNHSKSNI</sequence>
<accession>A0A3N6PHP4</accession>
<evidence type="ECO:0000313" key="2">
    <source>
        <dbReference type="EMBL" id="RQH52740.1"/>
    </source>
</evidence>
<dbReference type="OrthoDB" id="9790710at2"/>
<evidence type="ECO:0000256" key="1">
    <source>
        <dbReference type="ARBA" id="ARBA00022679"/>
    </source>
</evidence>
<dbReference type="PANTHER" id="PTHR46401:SF2">
    <property type="entry name" value="GLYCOSYLTRANSFERASE WBBK-RELATED"/>
    <property type="match status" value="1"/>
</dbReference>
<evidence type="ECO:0000313" key="3">
    <source>
        <dbReference type="Proteomes" id="UP000269154"/>
    </source>
</evidence>
<dbReference type="EMBL" id="RCBY01000016">
    <property type="protein sequence ID" value="RQH52740.1"/>
    <property type="molecule type" value="Genomic_DNA"/>
</dbReference>
<dbReference type="GO" id="GO:0009103">
    <property type="term" value="P:lipopolysaccharide biosynthetic process"/>
    <property type="evidence" value="ECO:0007669"/>
    <property type="project" value="TreeGrafter"/>
</dbReference>